<evidence type="ECO:0000313" key="1">
    <source>
        <dbReference type="EMBL" id="GAG55144.1"/>
    </source>
</evidence>
<reference evidence="1" key="1">
    <citation type="journal article" date="2014" name="Front. Microbiol.">
        <title>High frequency of phylogenetically diverse reductive dehalogenase-homologous genes in deep subseafloor sedimentary metagenomes.</title>
        <authorList>
            <person name="Kawai M."/>
            <person name="Futagami T."/>
            <person name="Toyoda A."/>
            <person name="Takaki Y."/>
            <person name="Nishi S."/>
            <person name="Hori S."/>
            <person name="Arai W."/>
            <person name="Tsubouchi T."/>
            <person name="Morono Y."/>
            <person name="Uchiyama I."/>
            <person name="Ito T."/>
            <person name="Fujiyama A."/>
            <person name="Inagaki F."/>
            <person name="Takami H."/>
        </authorList>
    </citation>
    <scope>NUCLEOTIDE SEQUENCE</scope>
    <source>
        <strain evidence="1">Expedition CK06-06</strain>
    </source>
</reference>
<protein>
    <submittedName>
        <fullName evidence="1">Uncharacterized protein</fullName>
    </submittedName>
</protein>
<name>X0YGL1_9ZZZZ</name>
<dbReference type="AlphaFoldDB" id="X0YGL1"/>
<comment type="caution">
    <text evidence="1">The sequence shown here is derived from an EMBL/GenBank/DDBJ whole genome shotgun (WGS) entry which is preliminary data.</text>
</comment>
<accession>X0YGL1</accession>
<sequence>MENEISAIQETALTWPERAAQIAVRDEESYTAAAETLKDIAPILHNRGGYIPVKYLLSLHDAVVLWHHSFGWL</sequence>
<organism evidence="1">
    <name type="scientific">marine sediment metagenome</name>
    <dbReference type="NCBI Taxonomy" id="412755"/>
    <lineage>
        <taxon>unclassified sequences</taxon>
        <taxon>metagenomes</taxon>
        <taxon>ecological metagenomes</taxon>
    </lineage>
</organism>
<dbReference type="EMBL" id="BART01005916">
    <property type="protein sequence ID" value="GAG55144.1"/>
    <property type="molecule type" value="Genomic_DNA"/>
</dbReference>
<proteinExistence type="predicted"/>
<gene>
    <name evidence="1" type="ORF">S01H4_13424</name>
</gene>